<evidence type="ECO:0000313" key="3">
    <source>
        <dbReference type="EMBL" id="MDE8563455.1"/>
    </source>
</evidence>
<protein>
    <submittedName>
        <fullName evidence="4">Glycine betaine ABC transporter substrate-binding protein</fullName>
    </submittedName>
</protein>
<evidence type="ECO:0000256" key="1">
    <source>
        <dbReference type="SAM" id="SignalP"/>
    </source>
</evidence>
<dbReference type="Gene3D" id="3.40.190.120">
    <property type="entry name" value="Osmoprotection protein (prox), domain 2"/>
    <property type="match status" value="1"/>
</dbReference>
<dbReference type="CDD" id="cd13528">
    <property type="entry name" value="PBP2_osmoprotectants"/>
    <property type="match status" value="1"/>
</dbReference>
<dbReference type="EMBL" id="JAQOTG010000003">
    <property type="protein sequence ID" value="MDE8563455.1"/>
    <property type="molecule type" value="Genomic_DNA"/>
</dbReference>
<feature type="chain" id="PRO_5044726351" evidence="1">
    <location>
        <begin position="20"/>
        <end position="300"/>
    </location>
</feature>
<dbReference type="EMBL" id="JARTLI010000003">
    <property type="protein sequence ID" value="MED5050736.1"/>
    <property type="molecule type" value="Genomic_DNA"/>
</dbReference>
<dbReference type="Gene3D" id="3.40.190.10">
    <property type="entry name" value="Periplasmic binding protein-like II"/>
    <property type="match status" value="1"/>
</dbReference>
<dbReference type="SUPFAM" id="SSF53850">
    <property type="entry name" value="Periplasmic binding protein-like II"/>
    <property type="match status" value="1"/>
</dbReference>
<feature type="domain" description="ABC-type glycine betaine transport system substrate-binding" evidence="2">
    <location>
        <begin position="30"/>
        <end position="294"/>
    </location>
</feature>
<dbReference type="Proteomes" id="UP001339962">
    <property type="component" value="Unassembled WGS sequence"/>
</dbReference>
<evidence type="ECO:0000313" key="6">
    <source>
        <dbReference type="Proteomes" id="UP001339962"/>
    </source>
</evidence>
<sequence length="300" mass="33547">MRKCAALIGTILLVLSLVACGTGEKAEKGKIVIAGKKFTEQMILTHLLAEYVKANTDLDVEVKDSLGGAFMLQQAIEGGDIDAYVEYTGTGYLNILKNQYDASQTPDDIYQATKKEYKEKFNITWLKPLGFNNTYALAMRKELADELGVKTSSDLAKKSNQLVFGSDAEFFERSDGYDGLVKEYGFQFKKKTNIDPDLQYEAAKNGDIDVITAYTTDARIKKYNLVVLEDDKHYFPPYYAVPIVRQEVLDANPGLEEALNKLENILSDEKMMELNGQVNIEGKQPKQVAIDFLKSEGLID</sequence>
<keyword evidence="5" id="KW-1185">Reference proteome</keyword>
<dbReference type="Proteomes" id="UP001213979">
    <property type="component" value="Unassembled WGS sequence"/>
</dbReference>
<dbReference type="RefSeq" id="WP_066148443.1">
    <property type="nucleotide sequence ID" value="NZ_JACIDF010000005.1"/>
</dbReference>
<dbReference type="PROSITE" id="PS51257">
    <property type="entry name" value="PROKAR_LIPOPROTEIN"/>
    <property type="match status" value="1"/>
</dbReference>
<dbReference type="Pfam" id="PF04069">
    <property type="entry name" value="OpuAC"/>
    <property type="match status" value="1"/>
</dbReference>
<reference evidence="4 6" key="2">
    <citation type="submission" date="2023-03" db="EMBL/GenBank/DDBJ databases">
        <title>Bacillus Genome Sequencing.</title>
        <authorList>
            <person name="Dunlap C."/>
        </authorList>
    </citation>
    <scope>NUCLEOTIDE SEQUENCE [LARGE SCALE GENOMIC DNA]</scope>
    <source>
        <strain evidence="4 6">NRS-38</strain>
    </source>
</reference>
<dbReference type="AlphaFoldDB" id="A0ABD5ITC8"/>
<feature type="signal peptide" evidence="1">
    <location>
        <begin position="1"/>
        <end position="19"/>
    </location>
</feature>
<keyword evidence="1" id="KW-0732">Signal</keyword>
<name>A0ABD5ITC8_9BACL</name>
<dbReference type="InterPro" id="IPR007210">
    <property type="entry name" value="ABC_Gly_betaine_transp_sub-bd"/>
</dbReference>
<comment type="caution">
    <text evidence="4">The sequence shown here is derived from an EMBL/GenBank/DDBJ whole genome shotgun (WGS) entry which is preliminary data.</text>
</comment>
<reference evidence="3 5" key="1">
    <citation type="submission" date="2023-01" db="EMBL/GenBank/DDBJ databases">
        <title>Genome-based reclassification of Anoxybacillus geothermalis as a later heterotypic synonym of Anoxybacillus rupiensis.</title>
        <authorList>
            <person name="Inan Bektas K."/>
            <person name="Canakci S."/>
            <person name="Belduz A.A."/>
            <person name="Guler H.H."/>
        </authorList>
    </citation>
    <scope>NUCLEOTIDE SEQUENCE [LARGE SCALE GENOMIC DNA]</scope>
    <source>
        <strain evidence="3 5">DSM 17127</strain>
    </source>
</reference>
<organism evidence="4 6">
    <name type="scientific">Anoxybacteroides rupiense</name>
    <dbReference type="NCBI Taxonomy" id="311460"/>
    <lineage>
        <taxon>Bacteria</taxon>
        <taxon>Bacillati</taxon>
        <taxon>Bacillota</taxon>
        <taxon>Bacilli</taxon>
        <taxon>Bacillales</taxon>
        <taxon>Anoxybacillaceae</taxon>
        <taxon>Anoxybacteroides</taxon>
    </lineage>
</organism>
<evidence type="ECO:0000313" key="5">
    <source>
        <dbReference type="Proteomes" id="UP001213979"/>
    </source>
</evidence>
<evidence type="ECO:0000313" key="4">
    <source>
        <dbReference type="EMBL" id="MED5050736.1"/>
    </source>
</evidence>
<proteinExistence type="predicted"/>
<evidence type="ECO:0000259" key="2">
    <source>
        <dbReference type="Pfam" id="PF04069"/>
    </source>
</evidence>
<gene>
    <name evidence="4" type="ORF">P9850_02475</name>
    <name evidence="3" type="ORF">PNH38_06080</name>
</gene>
<accession>A0ABD5ITC8</accession>